<sequence>MDTYRAAVQSSIYYWMLRTCKEKGSVTAPGQIALGTTKGSVRNDNQDRAAVLTFFPNERLSDVVQVAVLCDGIGGLKDGANVAALAISSFTARVIELSDSNMTDCLKKAANHANKIVFDKYEGKGGCTLSAVSINRSGLIEIVNYGDSRVYLQSEKSLTQLSSDDTLDGQLAKMDRKIDAPLPEFKHLVQFIGMEGELDTSPIDITKVKDGDRILLASDGAYNVDFSTMESLLLNSTSTEDGIKKLLLLSEWIGGKDNATAIYAPAFSNTEGYKSMSMTTFEICTWNSSYIFSVDTILNDTTTKEKEVQSEKSSKDKNKKKTSKKKKIQNSAENRNNVADNNDNDDEVIQIQIEFDEGEAG</sequence>
<feature type="compositionally biased region" description="Basic and acidic residues" evidence="1">
    <location>
        <begin position="302"/>
        <end position="316"/>
    </location>
</feature>
<dbReference type="Proteomes" id="UP000503251">
    <property type="component" value="Chromosome"/>
</dbReference>
<dbReference type="EMBL" id="CP039543">
    <property type="protein sequence ID" value="QJT09503.1"/>
    <property type="molecule type" value="Genomic_DNA"/>
</dbReference>
<dbReference type="Gene3D" id="3.60.40.10">
    <property type="entry name" value="PPM-type phosphatase domain"/>
    <property type="match status" value="1"/>
</dbReference>
<gene>
    <name evidence="3" type="ORF">E8L03_11380</name>
</gene>
<dbReference type="RefSeq" id="WP_171267423.1">
    <property type="nucleotide sequence ID" value="NZ_CP039543.1"/>
</dbReference>
<dbReference type="InterPro" id="IPR001932">
    <property type="entry name" value="PPM-type_phosphatase-like_dom"/>
</dbReference>
<reference evidence="3 4" key="1">
    <citation type="submission" date="2019-04" db="EMBL/GenBank/DDBJ databases">
        <title>Isolation and culture of sulfate reducing bacteria from the cold seep of the South China Sea.</title>
        <authorList>
            <person name="Sun C."/>
            <person name="Liu R."/>
        </authorList>
    </citation>
    <scope>NUCLEOTIDE SEQUENCE [LARGE SCALE GENOMIC DNA]</scope>
    <source>
        <strain evidence="3 4">CS1</strain>
    </source>
</reference>
<dbReference type="SUPFAM" id="SSF81606">
    <property type="entry name" value="PP2C-like"/>
    <property type="match status" value="1"/>
</dbReference>
<feature type="domain" description="PPM-type phosphatase" evidence="2">
    <location>
        <begin position="31"/>
        <end position="266"/>
    </location>
</feature>
<protein>
    <recommendedName>
        <fullName evidence="2">PPM-type phosphatase domain-containing protein</fullName>
    </recommendedName>
</protein>
<feature type="compositionally biased region" description="Basic residues" evidence="1">
    <location>
        <begin position="317"/>
        <end position="328"/>
    </location>
</feature>
<dbReference type="InterPro" id="IPR036457">
    <property type="entry name" value="PPM-type-like_dom_sf"/>
</dbReference>
<name>A0ABX6NHG9_9BACT</name>
<organism evidence="3 4">
    <name type="scientific">Oceanidesulfovibrio marinus</name>
    <dbReference type="NCBI Taxonomy" id="370038"/>
    <lineage>
        <taxon>Bacteria</taxon>
        <taxon>Pseudomonadati</taxon>
        <taxon>Thermodesulfobacteriota</taxon>
        <taxon>Desulfovibrionia</taxon>
        <taxon>Desulfovibrionales</taxon>
        <taxon>Desulfovibrionaceae</taxon>
        <taxon>Oceanidesulfovibrio</taxon>
    </lineage>
</organism>
<evidence type="ECO:0000259" key="2">
    <source>
        <dbReference type="PROSITE" id="PS51746"/>
    </source>
</evidence>
<evidence type="ECO:0000256" key="1">
    <source>
        <dbReference type="SAM" id="MobiDB-lite"/>
    </source>
</evidence>
<dbReference type="PROSITE" id="PS51746">
    <property type="entry name" value="PPM_2"/>
    <property type="match status" value="1"/>
</dbReference>
<evidence type="ECO:0000313" key="3">
    <source>
        <dbReference type="EMBL" id="QJT09503.1"/>
    </source>
</evidence>
<feature type="compositionally biased region" description="Low complexity" evidence="1">
    <location>
        <begin position="330"/>
        <end position="341"/>
    </location>
</feature>
<dbReference type="SMART" id="SM00332">
    <property type="entry name" value="PP2Cc"/>
    <property type="match status" value="1"/>
</dbReference>
<proteinExistence type="predicted"/>
<evidence type="ECO:0000313" key="4">
    <source>
        <dbReference type="Proteomes" id="UP000503251"/>
    </source>
</evidence>
<feature type="region of interest" description="Disordered" evidence="1">
    <location>
        <begin position="302"/>
        <end position="347"/>
    </location>
</feature>
<accession>A0ABX6NHG9</accession>
<keyword evidence="4" id="KW-1185">Reference proteome</keyword>